<dbReference type="EnsemblPlants" id="Solyc07g039287.1.1">
    <property type="protein sequence ID" value="Solyc07g039287.1.1"/>
    <property type="gene ID" value="Solyc07g039287.1"/>
</dbReference>
<keyword evidence="1" id="KW-0472">Membrane</keyword>
<keyword evidence="1" id="KW-0812">Transmembrane</keyword>
<reference evidence="2" key="1">
    <citation type="journal article" date="2012" name="Nature">
        <title>The tomato genome sequence provides insights into fleshy fruit evolution.</title>
        <authorList>
            <consortium name="Tomato Genome Consortium"/>
        </authorList>
    </citation>
    <scope>NUCLEOTIDE SEQUENCE [LARGE SCALE GENOMIC DNA]</scope>
    <source>
        <strain evidence="2">cv. Heinz 1706</strain>
    </source>
</reference>
<dbReference type="Proteomes" id="UP000004994">
    <property type="component" value="Chromosome 7"/>
</dbReference>
<name>A0A3Q7H882_SOLLC</name>
<proteinExistence type="predicted"/>
<dbReference type="InParanoid" id="A0A3Q7H882"/>
<evidence type="ECO:0000313" key="2">
    <source>
        <dbReference type="EnsemblPlants" id="Solyc07g039287.1.1"/>
    </source>
</evidence>
<dbReference type="Gramene" id="Solyc07g039287.1.1">
    <property type="protein sequence ID" value="Solyc07g039287.1.1"/>
    <property type="gene ID" value="Solyc07g039287.1"/>
</dbReference>
<reference evidence="2" key="2">
    <citation type="submission" date="2019-01" db="UniProtKB">
        <authorList>
            <consortium name="EnsemblPlants"/>
        </authorList>
    </citation>
    <scope>IDENTIFICATION</scope>
    <source>
        <strain evidence="2">cv. Heinz 1706</strain>
    </source>
</reference>
<keyword evidence="3" id="KW-1185">Reference proteome</keyword>
<accession>A0A3Q7H882</accession>
<organism evidence="2">
    <name type="scientific">Solanum lycopersicum</name>
    <name type="common">Tomato</name>
    <name type="synonym">Lycopersicon esculentum</name>
    <dbReference type="NCBI Taxonomy" id="4081"/>
    <lineage>
        <taxon>Eukaryota</taxon>
        <taxon>Viridiplantae</taxon>
        <taxon>Streptophyta</taxon>
        <taxon>Embryophyta</taxon>
        <taxon>Tracheophyta</taxon>
        <taxon>Spermatophyta</taxon>
        <taxon>Magnoliopsida</taxon>
        <taxon>eudicotyledons</taxon>
        <taxon>Gunneridae</taxon>
        <taxon>Pentapetalae</taxon>
        <taxon>asterids</taxon>
        <taxon>lamiids</taxon>
        <taxon>Solanales</taxon>
        <taxon>Solanaceae</taxon>
        <taxon>Solanoideae</taxon>
        <taxon>Solaneae</taxon>
        <taxon>Solanum</taxon>
        <taxon>Solanum subgen. Lycopersicon</taxon>
    </lineage>
</organism>
<feature type="transmembrane region" description="Helical" evidence="1">
    <location>
        <begin position="12"/>
        <end position="34"/>
    </location>
</feature>
<evidence type="ECO:0000313" key="3">
    <source>
        <dbReference type="Proteomes" id="UP000004994"/>
    </source>
</evidence>
<evidence type="ECO:0000256" key="1">
    <source>
        <dbReference type="SAM" id="Phobius"/>
    </source>
</evidence>
<protein>
    <submittedName>
        <fullName evidence="2">Uncharacterized protein</fullName>
    </submittedName>
</protein>
<dbReference type="AlphaFoldDB" id="A0A3Q7H882"/>
<sequence length="251" mass="27110">MAQARGWHRRPVGLVGMLDGCLMGCMVWSCYAVVCFQKHAGDVSGASEAKAGGRRGRPVGLVGVLRGRLMVCMACPCYIVGRPQNHVVHVCEAIEAKCGRLTACMAHSCYAAGHLQKHASDVCGATMRHRWNAFGRVGNSRATATANSKRAQWKVYYKPCKEGIDVVVGHLMSGVGVDVGCALTKPFTLDPCFEQQQHSLHAISVEDEALSRVVARKNPLCDGVVCEQRLKFFYTVDAVGMGPSPASNYPK</sequence>
<keyword evidence="1" id="KW-1133">Transmembrane helix</keyword>